<name>A0A078LMV9_9PSED</name>
<accession>A0A078LMV9</accession>
<keyword evidence="6 17" id="KW-0812">Transmembrane</keyword>
<evidence type="ECO:0000256" key="2">
    <source>
        <dbReference type="ARBA" id="ARBA00007866"/>
    </source>
</evidence>
<keyword evidence="5" id="KW-0679">Respiratory chain</keyword>
<dbReference type="AlphaFoldDB" id="A0A078LMV9"/>
<dbReference type="PANTHER" id="PTHR22888:SF9">
    <property type="entry name" value="CYTOCHROME C OXIDASE SUBUNIT 2"/>
    <property type="match status" value="1"/>
</dbReference>
<dbReference type="RefSeq" id="WP_037022961.1">
    <property type="nucleotide sequence ID" value="NZ_CCSF01000001.1"/>
</dbReference>
<comment type="similarity">
    <text evidence="2">Belongs to the cytochrome c oxidase subunit 2 family.</text>
</comment>
<dbReference type="PROSITE" id="PS00078">
    <property type="entry name" value="COX2"/>
    <property type="match status" value="1"/>
</dbReference>
<keyword evidence="7 16" id="KW-0479">Metal-binding</keyword>
<dbReference type="GO" id="GO:0004129">
    <property type="term" value="F:cytochrome-c oxidase activity"/>
    <property type="evidence" value="ECO:0007669"/>
    <property type="project" value="UniProtKB-EC"/>
</dbReference>
<keyword evidence="11" id="KW-0186">Copper</keyword>
<evidence type="ECO:0000256" key="16">
    <source>
        <dbReference type="PROSITE-ProRule" id="PRU00433"/>
    </source>
</evidence>
<dbReference type="InterPro" id="IPR045187">
    <property type="entry name" value="CcO_II"/>
</dbReference>
<dbReference type="InterPro" id="IPR036909">
    <property type="entry name" value="Cyt_c-like_dom_sf"/>
</dbReference>
<feature type="domain" description="Cytochrome c" evidence="19">
    <location>
        <begin position="206"/>
        <end position="296"/>
    </location>
</feature>
<dbReference type="InterPro" id="IPR002429">
    <property type="entry name" value="CcO_II-like_C"/>
</dbReference>
<protein>
    <recommendedName>
        <fullName evidence="14">Cytochrome aa3 subunit 2</fullName>
    </recommendedName>
</protein>
<evidence type="ECO:0000256" key="13">
    <source>
        <dbReference type="ARBA" id="ARBA00024688"/>
    </source>
</evidence>
<dbReference type="NCBIfam" id="TIGR02866">
    <property type="entry name" value="CoxB"/>
    <property type="match status" value="1"/>
</dbReference>
<evidence type="ECO:0000256" key="9">
    <source>
        <dbReference type="ARBA" id="ARBA00022989"/>
    </source>
</evidence>
<feature type="domain" description="Cytochrome oxidase subunit II copper A binding" evidence="18">
    <location>
        <begin position="85"/>
        <end position="197"/>
    </location>
</feature>
<dbReference type="CDD" id="cd04213">
    <property type="entry name" value="CuRO_CcO_Caa3_II"/>
    <property type="match status" value="1"/>
</dbReference>
<keyword evidence="8" id="KW-0249">Electron transport</keyword>
<keyword evidence="21" id="KW-1185">Reference proteome</keyword>
<keyword evidence="4 16" id="KW-0349">Heme</keyword>
<dbReference type="InterPro" id="IPR008972">
    <property type="entry name" value="Cupredoxin"/>
</dbReference>
<dbReference type="Pfam" id="PF00116">
    <property type="entry name" value="COX2"/>
    <property type="match status" value="1"/>
</dbReference>
<dbReference type="PROSITE" id="PS50857">
    <property type="entry name" value="COX2_CUA"/>
    <property type="match status" value="1"/>
</dbReference>
<keyword evidence="10 16" id="KW-0408">Iron</keyword>
<dbReference type="Proteomes" id="UP000053902">
    <property type="component" value="Unassembled WGS sequence"/>
</dbReference>
<dbReference type="HOGENOM" id="CLU_036876_1_1_6"/>
<dbReference type="eggNOG" id="COG1622">
    <property type="taxonomic scope" value="Bacteria"/>
</dbReference>
<dbReference type="GO" id="GO:0020037">
    <property type="term" value="F:heme binding"/>
    <property type="evidence" value="ECO:0007669"/>
    <property type="project" value="InterPro"/>
</dbReference>
<comment type="catalytic activity">
    <reaction evidence="15">
        <text>4 Fe(II)-[cytochrome c] + O2 + 8 H(+)(in) = 4 Fe(III)-[cytochrome c] + 2 H2O + 4 H(+)(out)</text>
        <dbReference type="Rhea" id="RHEA:11436"/>
        <dbReference type="Rhea" id="RHEA-COMP:10350"/>
        <dbReference type="Rhea" id="RHEA-COMP:14399"/>
        <dbReference type="ChEBI" id="CHEBI:15377"/>
        <dbReference type="ChEBI" id="CHEBI:15378"/>
        <dbReference type="ChEBI" id="CHEBI:15379"/>
        <dbReference type="ChEBI" id="CHEBI:29033"/>
        <dbReference type="ChEBI" id="CHEBI:29034"/>
        <dbReference type="EC" id="7.1.1.9"/>
    </reaction>
</comment>
<evidence type="ECO:0000256" key="14">
    <source>
        <dbReference type="ARBA" id="ARBA00031399"/>
    </source>
</evidence>
<evidence type="ECO:0000256" key="3">
    <source>
        <dbReference type="ARBA" id="ARBA00022448"/>
    </source>
</evidence>
<evidence type="ECO:0000256" key="11">
    <source>
        <dbReference type="ARBA" id="ARBA00023008"/>
    </source>
</evidence>
<keyword evidence="12 17" id="KW-0472">Membrane</keyword>
<evidence type="ECO:0000259" key="18">
    <source>
        <dbReference type="PROSITE" id="PS50857"/>
    </source>
</evidence>
<comment type="subcellular location">
    <subcellularLocation>
        <location evidence="1">Membrane</location>
        <topology evidence="1">Multi-pass membrane protein</topology>
    </subcellularLocation>
</comment>
<evidence type="ECO:0000256" key="5">
    <source>
        <dbReference type="ARBA" id="ARBA00022660"/>
    </source>
</evidence>
<dbReference type="OrthoDB" id="9781261at2"/>
<dbReference type="GO" id="GO:0016020">
    <property type="term" value="C:membrane"/>
    <property type="evidence" value="ECO:0007669"/>
    <property type="project" value="UniProtKB-SubCell"/>
</dbReference>
<evidence type="ECO:0000256" key="15">
    <source>
        <dbReference type="ARBA" id="ARBA00047816"/>
    </source>
</evidence>
<dbReference type="STRING" id="1499686.BN1079_01178"/>
<organism evidence="20 21">
    <name type="scientific">Pseudomonas saudiphocaensis</name>
    <dbReference type="NCBI Taxonomy" id="1499686"/>
    <lineage>
        <taxon>Bacteria</taxon>
        <taxon>Pseudomonadati</taxon>
        <taxon>Pseudomonadota</taxon>
        <taxon>Gammaproteobacteria</taxon>
        <taxon>Pseudomonadales</taxon>
        <taxon>Pseudomonadaceae</taxon>
        <taxon>Pseudomonas</taxon>
    </lineage>
</organism>
<feature type="transmembrane region" description="Helical" evidence="17">
    <location>
        <begin position="6"/>
        <end position="29"/>
    </location>
</feature>
<dbReference type="SUPFAM" id="SSF46626">
    <property type="entry name" value="Cytochrome c"/>
    <property type="match status" value="1"/>
</dbReference>
<evidence type="ECO:0000256" key="17">
    <source>
        <dbReference type="SAM" id="Phobius"/>
    </source>
</evidence>
<gene>
    <name evidence="20" type="ORF">BN1079_01178</name>
</gene>
<dbReference type="Gene3D" id="2.60.40.420">
    <property type="entry name" value="Cupredoxins - blue copper proteins"/>
    <property type="match status" value="1"/>
</dbReference>
<dbReference type="SUPFAM" id="SSF49503">
    <property type="entry name" value="Cupredoxins"/>
    <property type="match status" value="1"/>
</dbReference>
<comment type="function">
    <text evidence="13">Subunits I and II form the functional core of the enzyme complex. Electrons originating in cytochrome c are transferred via heme a and Cu(A) to the binuclear center formed by heme a3 and Cu(B).</text>
</comment>
<evidence type="ECO:0000313" key="21">
    <source>
        <dbReference type="Proteomes" id="UP000053902"/>
    </source>
</evidence>
<dbReference type="PRINTS" id="PR01166">
    <property type="entry name" value="CYCOXIDASEII"/>
</dbReference>
<dbReference type="PANTHER" id="PTHR22888">
    <property type="entry name" value="CYTOCHROME C OXIDASE, SUBUNIT II"/>
    <property type="match status" value="1"/>
</dbReference>
<evidence type="ECO:0000256" key="7">
    <source>
        <dbReference type="ARBA" id="ARBA00022723"/>
    </source>
</evidence>
<evidence type="ECO:0000259" key="19">
    <source>
        <dbReference type="PROSITE" id="PS51007"/>
    </source>
</evidence>
<proteinExistence type="inferred from homology"/>
<evidence type="ECO:0000313" key="20">
    <source>
        <dbReference type="EMBL" id="CDZ93873.1"/>
    </source>
</evidence>
<dbReference type="Pfam" id="PF00034">
    <property type="entry name" value="Cytochrom_C"/>
    <property type="match status" value="1"/>
</dbReference>
<dbReference type="InterPro" id="IPR001505">
    <property type="entry name" value="Copper_CuA"/>
</dbReference>
<evidence type="ECO:0000256" key="10">
    <source>
        <dbReference type="ARBA" id="ARBA00023004"/>
    </source>
</evidence>
<evidence type="ECO:0000256" key="12">
    <source>
        <dbReference type="ARBA" id="ARBA00023136"/>
    </source>
</evidence>
<dbReference type="InterPro" id="IPR009056">
    <property type="entry name" value="Cyt_c-like_dom"/>
</dbReference>
<keyword evidence="9 17" id="KW-1133">Transmembrane helix</keyword>
<feature type="transmembrane region" description="Helical" evidence="17">
    <location>
        <begin position="50"/>
        <end position="71"/>
    </location>
</feature>
<evidence type="ECO:0000256" key="1">
    <source>
        <dbReference type="ARBA" id="ARBA00004141"/>
    </source>
</evidence>
<evidence type="ECO:0000256" key="8">
    <source>
        <dbReference type="ARBA" id="ARBA00022982"/>
    </source>
</evidence>
<dbReference type="GO" id="GO:0005507">
    <property type="term" value="F:copper ion binding"/>
    <property type="evidence" value="ECO:0007669"/>
    <property type="project" value="InterPro"/>
</dbReference>
<sequence length="297" mass="32767">MAQQVANVWWGMFAFATLVLLVVSTLWIYAMLRKPRTVSEEQADRINRRWIVGGGLVLPGVSILLLLIFGIPTGRGMMPLPVAGEQPLKVEITGHQWWWQVHYPDSGITTANQLIIPAERLIDVHVTSADVVHSFWVPRLGGKMDMLPGRTNVIRIEASHPGVFHGQCSEFCGLQHTHMKLHVEAMTADGFDNWTAARQGFQVSQPAPGAAGEVFEERCGQCHRVAGISDGNRAPDLTDLATRPSLGAGIIANDEEGLRRWLREHKTIKFGNAMPAHDDVPPETLDDIAAWLETLAP</sequence>
<evidence type="ECO:0000256" key="4">
    <source>
        <dbReference type="ARBA" id="ARBA00022617"/>
    </source>
</evidence>
<dbReference type="InterPro" id="IPR034236">
    <property type="entry name" value="CuRO_CcO_Caa3_II"/>
</dbReference>
<dbReference type="PROSITE" id="PS51007">
    <property type="entry name" value="CYTC"/>
    <property type="match status" value="1"/>
</dbReference>
<dbReference type="EMBL" id="CCSF01000001">
    <property type="protein sequence ID" value="CDZ93873.1"/>
    <property type="molecule type" value="Genomic_DNA"/>
</dbReference>
<dbReference type="InterPro" id="IPR014222">
    <property type="entry name" value="Cyt_c_oxidase_su2"/>
</dbReference>
<dbReference type="GO" id="GO:0042773">
    <property type="term" value="P:ATP synthesis coupled electron transport"/>
    <property type="evidence" value="ECO:0007669"/>
    <property type="project" value="TreeGrafter"/>
</dbReference>
<dbReference type="eggNOG" id="COG2010">
    <property type="taxonomic scope" value="Bacteria"/>
</dbReference>
<evidence type="ECO:0000256" key="6">
    <source>
        <dbReference type="ARBA" id="ARBA00022692"/>
    </source>
</evidence>
<reference evidence="20 21" key="1">
    <citation type="submission" date="2014-07" db="EMBL/GenBank/DDBJ databases">
        <authorList>
            <person name="Urmite Genomes Urmite Genomes"/>
        </authorList>
    </citation>
    <scope>NUCLEOTIDE SEQUENCE [LARGE SCALE GENOMIC DNA]</scope>
    <source>
        <strain evidence="20 21">20_BN</strain>
    </source>
</reference>
<keyword evidence="3" id="KW-0813">Transport</keyword>
<dbReference type="GO" id="GO:0016491">
    <property type="term" value="F:oxidoreductase activity"/>
    <property type="evidence" value="ECO:0007669"/>
    <property type="project" value="InterPro"/>
</dbReference>